<keyword evidence="5 7" id="KW-0315">Glutamine amidotransferase</keyword>
<protein>
    <recommendedName>
        <fullName evidence="3 7">Cobyric acid synthase</fullName>
    </recommendedName>
</protein>
<dbReference type="CDD" id="cd05389">
    <property type="entry name" value="CobQ_N"/>
    <property type="match status" value="1"/>
</dbReference>
<evidence type="ECO:0000256" key="4">
    <source>
        <dbReference type="ARBA" id="ARBA00022573"/>
    </source>
</evidence>
<evidence type="ECO:0000256" key="6">
    <source>
        <dbReference type="ARBA" id="ARBA00025166"/>
    </source>
</evidence>
<dbReference type="Proteomes" id="UP001163739">
    <property type="component" value="Chromosome"/>
</dbReference>
<reference evidence="10" key="1">
    <citation type="submission" date="2022-06" db="EMBL/GenBank/DDBJ databases">
        <title>Alkalimarinus sp. nov., isolated from gut of a Alitta virens.</title>
        <authorList>
            <person name="Yang A.I."/>
            <person name="Shin N.-R."/>
        </authorList>
    </citation>
    <scope>NUCLEOTIDE SEQUENCE</scope>
    <source>
        <strain evidence="10">A2M4</strain>
    </source>
</reference>
<dbReference type="SUPFAM" id="SSF52317">
    <property type="entry name" value="Class I glutamine amidotransferase-like"/>
    <property type="match status" value="1"/>
</dbReference>
<dbReference type="InterPro" id="IPR047045">
    <property type="entry name" value="CobQ_N"/>
</dbReference>
<dbReference type="InterPro" id="IPR029062">
    <property type="entry name" value="Class_I_gatase-like"/>
</dbReference>
<proteinExistence type="inferred from homology"/>
<gene>
    <name evidence="7" type="primary">cobQ</name>
    <name evidence="10" type="ORF">NKI27_07045</name>
</gene>
<dbReference type="RefSeq" id="WP_265049485.1">
    <property type="nucleotide sequence ID" value="NZ_CP100390.1"/>
</dbReference>
<evidence type="ECO:0000256" key="3">
    <source>
        <dbReference type="ARBA" id="ARBA00019833"/>
    </source>
</evidence>
<evidence type="ECO:0000256" key="1">
    <source>
        <dbReference type="ARBA" id="ARBA00004953"/>
    </source>
</evidence>
<organism evidence="10 11">
    <name type="scientific">Alkalimarinus alittae</name>
    <dbReference type="NCBI Taxonomy" id="2961619"/>
    <lineage>
        <taxon>Bacteria</taxon>
        <taxon>Pseudomonadati</taxon>
        <taxon>Pseudomonadota</taxon>
        <taxon>Gammaproteobacteria</taxon>
        <taxon>Alteromonadales</taxon>
        <taxon>Alteromonadaceae</taxon>
        <taxon>Alkalimarinus</taxon>
    </lineage>
</organism>
<comment type="function">
    <text evidence="6 7">Catalyzes amidations at positions B, D, E, and G on adenosylcobyrinic A,C-diamide. NH(2) groups are provided by glutamine, and one molecule of ATP is hydrogenolyzed for each amidation.</text>
</comment>
<dbReference type="Gene3D" id="3.40.50.300">
    <property type="entry name" value="P-loop containing nucleotide triphosphate hydrolases"/>
    <property type="match status" value="1"/>
</dbReference>
<name>A0ABY6N7N7_9ALTE</name>
<dbReference type="InterPro" id="IPR004459">
    <property type="entry name" value="CobQ_synth"/>
</dbReference>
<dbReference type="EMBL" id="CP100390">
    <property type="protein sequence ID" value="UZE98012.1"/>
    <property type="molecule type" value="Genomic_DNA"/>
</dbReference>
<dbReference type="InterPro" id="IPR002586">
    <property type="entry name" value="CobQ/CobB/MinD/ParA_Nub-bd_dom"/>
</dbReference>
<evidence type="ECO:0000256" key="2">
    <source>
        <dbReference type="ARBA" id="ARBA00006205"/>
    </source>
</evidence>
<dbReference type="Pfam" id="PF01656">
    <property type="entry name" value="CbiA"/>
    <property type="match status" value="1"/>
</dbReference>
<comment type="similarity">
    <text evidence="2 7">Belongs to the CobB/CobQ family. CobQ subfamily.</text>
</comment>
<evidence type="ECO:0000259" key="9">
    <source>
        <dbReference type="Pfam" id="PF07685"/>
    </source>
</evidence>
<dbReference type="PANTHER" id="PTHR21343">
    <property type="entry name" value="DETHIOBIOTIN SYNTHETASE"/>
    <property type="match status" value="1"/>
</dbReference>
<evidence type="ECO:0000259" key="8">
    <source>
        <dbReference type="Pfam" id="PF01656"/>
    </source>
</evidence>
<feature type="active site" evidence="7">
    <location>
        <position position="431"/>
    </location>
</feature>
<dbReference type="PROSITE" id="PS51274">
    <property type="entry name" value="GATASE_COBBQ"/>
    <property type="match status" value="1"/>
</dbReference>
<evidence type="ECO:0000256" key="7">
    <source>
        <dbReference type="HAMAP-Rule" id="MF_00028"/>
    </source>
</evidence>
<keyword evidence="4 7" id="KW-0169">Cobalamin biosynthesis</keyword>
<dbReference type="InterPro" id="IPR033949">
    <property type="entry name" value="CobQ_GATase1"/>
</dbReference>
<sequence>MVQGTTSDAGKSILVTALCRILARHKVGVAPFKPQNMALNSAVTIEGGEIGRAQAVQAEACYLPASVAMNPVLLKPNSDCGSQVIVNGRAIGNMQAKEYHEFKPELLETVTDAHRALQEKYSVVVVEGAGSPAEINLREHDIANMGFAERVDCPVIIVADIDRGGVFAHLLGTYELLSESEQQRVKGFVINRFRGDVSLLESGLRWLEERTSVPVLGVIPYIQNLHIEAEDSISQNQKDNAASRYQQLKVVIPAYPRASNHTDFDVLRMHPQVDCQFMKGVQQFNGADLIILPGSKSVRSDLQWLIESGWQAIIERHLRLGGKVVGICGGFQMLGKAIHDPDAVESAAGSSNALSLLNMETTLTGEKTLRNVQGVSVDKHIPVTGYEIHAGVSQGEALDSPVFSISHKDSSETFFDGAINQDNTVLGTYIHGVFDQPELLDSLLQWAGLATVEAFDYPAYRGQQIDRLATEVEKALPFELLKSLLSLPVEKA</sequence>
<dbReference type="InterPro" id="IPR027417">
    <property type="entry name" value="P-loop_NTPase"/>
</dbReference>
<keyword evidence="11" id="KW-1185">Reference proteome</keyword>
<dbReference type="CDD" id="cd01750">
    <property type="entry name" value="GATase1_CobQ"/>
    <property type="match status" value="1"/>
</dbReference>
<dbReference type="InterPro" id="IPR011698">
    <property type="entry name" value="GATase_3"/>
</dbReference>
<evidence type="ECO:0000313" key="10">
    <source>
        <dbReference type="EMBL" id="UZE98012.1"/>
    </source>
</evidence>
<feature type="active site" description="Nucleophile" evidence="7">
    <location>
        <position position="328"/>
    </location>
</feature>
<dbReference type="Gene3D" id="3.40.50.880">
    <property type="match status" value="1"/>
</dbReference>
<feature type="domain" description="CobB/CobQ-like glutamine amidotransferase" evidence="9">
    <location>
        <begin position="249"/>
        <end position="437"/>
    </location>
</feature>
<comment type="pathway">
    <text evidence="1 7">Cofactor biosynthesis; adenosylcobalamin biosynthesis.</text>
</comment>
<dbReference type="HAMAP" id="MF_00028">
    <property type="entry name" value="CobQ"/>
    <property type="match status" value="1"/>
</dbReference>
<dbReference type="NCBIfam" id="TIGR00313">
    <property type="entry name" value="cobQ"/>
    <property type="match status" value="1"/>
</dbReference>
<dbReference type="Pfam" id="PF07685">
    <property type="entry name" value="GATase_3"/>
    <property type="match status" value="1"/>
</dbReference>
<accession>A0ABY6N7N7</accession>
<evidence type="ECO:0000256" key="5">
    <source>
        <dbReference type="ARBA" id="ARBA00022962"/>
    </source>
</evidence>
<dbReference type="NCBIfam" id="NF001989">
    <property type="entry name" value="PRK00784.1"/>
    <property type="match status" value="1"/>
</dbReference>
<evidence type="ECO:0000313" key="11">
    <source>
        <dbReference type="Proteomes" id="UP001163739"/>
    </source>
</evidence>
<feature type="domain" description="CobQ/CobB/MinD/ParA nucleotide binding" evidence="8">
    <location>
        <begin position="1"/>
        <end position="226"/>
    </location>
</feature>
<dbReference type="PANTHER" id="PTHR21343:SF1">
    <property type="entry name" value="COBYRIC ACID SYNTHASE"/>
    <property type="match status" value="1"/>
</dbReference>
<dbReference type="SUPFAM" id="SSF52540">
    <property type="entry name" value="P-loop containing nucleoside triphosphate hydrolases"/>
    <property type="match status" value="1"/>
</dbReference>